<evidence type="ECO:0000256" key="2">
    <source>
        <dbReference type="ARBA" id="ARBA00001947"/>
    </source>
</evidence>
<dbReference type="InterPro" id="IPR014782">
    <property type="entry name" value="Peptidase_M1_dom"/>
</dbReference>
<dbReference type="GO" id="GO:0070006">
    <property type="term" value="F:metalloaminopeptidase activity"/>
    <property type="evidence" value="ECO:0007669"/>
    <property type="project" value="TreeGrafter"/>
</dbReference>
<gene>
    <name evidence="15" type="ORF">SAMN05421823_10871</name>
</gene>
<keyword evidence="8" id="KW-0479">Metal-binding</keyword>
<evidence type="ECO:0000256" key="3">
    <source>
        <dbReference type="ARBA" id="ARBA00010136"/>
    </source>
</evidence>
<dbReference type="PANTHER" id="PTHR11533">
    <property type="entry name" value="PROTEASE M1 ZINC METALLOPROTEASE"/>
    <property type="match status" value="1"/>
</dbReference>
<evidence type="ECO:0000313" key="15">
    <source>
        <dbReference type="EMBL" id="SDL77062.1"/>
    </source>
</evidence>
<organism evidence="15 16">
    <name type="scientific">Catalinimonas alkaloidigena</name>
    <dbReference type="NCBI Taxonomy" id="1075417"/>
    <lineage>
        <taxon>Bacteria</taxon>
        <taxon>Pseudomonadati</taxon>
        <taxon>Bacteroidota</taxon>
        <taxon>Cytophagia</taxon>
        <taxon>Cytophagales</taxon>
        <taxon>Catalimonadaceae</taxon>
        <taxon>Catalinimonas</taxon>
    </lineage>
</organism>
<keyword evidence="16" id="KW-1185">Reference proteome</keyword>
<evidence type="ECO:0000256" key="5">
    <source>
        <dbReference type="ARBA" id="ARBA00015611"/>
    </source>
</evidence>
<evidence type="ECO:0000256" key="8">
    <source>
        <dbReference type="ARBA" id="ARBA00022723"/>
    </source>
</evidence>
<dbReference type="Gene3D" id="2.60.40.1730">
    <property type="entry name" value="tricorn interacting facor f3 domain"/>
    <property type="match status" value="1"/>
</dbReference>
<dbReference type="InterPro" id="IPR027268">
    <property type="entry name" value="Peptidase_M4/M1_CTD_sf"/>
</dbReference>
<dbReference type="GO" id="GO:0008270">
    <property type="term" value="F:zinc ion binding"/>
    <property type="evidence" value="ECO:0007669"/>
    <property type="project" value="InterPro"/>
</dbReference>
<dbReference type="EMBL" id="FNFO01000008">
    <property type="protein sequence ID" value="SDL77062.1"/>
    <property type="molecule type" value="Genomic_DNA"/>
</dbReference>
<feature type="signal peptide" evidence="12">
    <location>
        <begin position="1"/>
        <end position="23"/>
    </location>
</feature>
<evidence type="ECO:0000256" key="4">
    <source>
        <dbReference type="ARBA" id="ARBA00012564"/>
    </source>
</evidence>
<feature type="chain" id="PRO_5011615318" description="Aminopeptidase N" evidence="12">
    <location>
        <begin position="24"/>
        <end position="548"/>
    </location>
</feature>
<protein>
    <recommendedName>
        <fullName evidence="5">Aminopeptidase N</fullName>
        <ecNumber evidence="4">3.4.11.2</ecNumber>
    </recommendedName>
</protein>
<dbReference type="AlphaFoldDB" id="A0A1G9MRZ0"/>
<sequence length="548" mass="62358">MFPSFLRPYVLFLWCCLCVGPLAADTYPRQSALDVEHYRFALTLSDANDEITGVATISVRFREAGVTQVRLDLTQPHDGKGMTVTAVTVDGKAADYAHRKDVLQITLPASVPAGEGADLEIQYHGIPATGLIIGPNRYGDRTFFSDNWPNKARQWLPCVDHPYDKATSEFIITAPDHYQVVSNGLQLEETNLPDGLKRTHWQQSVPMATWLNALGVAPFAVQRVGTFDGKELQSWVFPQDRDEGFENLSTPTYQTLSFFSDYVGPFVYEKLAHVQANSITGGAMESTTSIFYNPDLIKGRSSDRLHNVMVHEMAHQWFGNAVTEADWDDVWLSEGFATYFTLLFREYANGHDDLIEGLKESRDQVFELDEKEPEYRIVHDNLDDMSQILSRLIYQKGAWFLHMLRLKLGDAAFQAGIRQYYQTYVNRNASTADFRHAMEQASGQSLEPFFQQWLYQRGNLFLEGSWAYDAAKKQVWVTLTPPKKKGPVYHMPLEVGFYQNGATVPTVQEIQWEGQKATFTFPMETRPDRVELDPRTRLLAKWTLVEGK</sequence>
<dbReference type="GO" id="GO:0006508">
    <property type="term" value="P:proteolysis"/>
    <property type="evidence" value="ECO:0007669"/>
    <property type="project" value="UniProtKB-KW"/>
</dbReference>
<dbReference type="Proteomes" id="UP000198510">
    <property type="component" value="Unassembled WGS sequence"/>
</dbReference>
<evidence type="ECO:0000256" key="10">
    <source>
        <dbReference type="ARBA" id="ARBA00022833"/>
    </source>
</evidence>
<dbReference type="OrthoDB" id="100605at2"/>
<dbReference type="GO" id="GO:0005737">
    <property type="term" value="C:cytoplasm"/>
    <property type="evidence" value="ECO:0007669"/>
    <property type="project" value="TreeGrafter"/>
</dbReference>
<evidence type="ECO:0000313" key="16">
    <source>
        <dbReference type="Proteomes" id="UP000198510"/>
    </source>
</evidence>
<comment type="cofactor">
    <cofactor evidence="2">
        <name>Zn(2+)</name>
        <dbReference type="ChEBI" id="CHEBI:29105"/>
    </cofactor>
</comment>
<accession>A0A1G9MRZ0</accession>
<evidence type="ECO:0000256" key="7">
    <source>
        <dbReference type="ARBA" id="ARBA00022670"/>
    </source>
</evidence>
<dbReference type="InterPro" id="IPR001930">
    <property type="entry name" value="Peptidase_M1"/>
</dbReference>
<feature type="domain" description="Aminopeptidase N-like N-terminal" evidence="14">
    <location>
        <begin position="36"/>
        <end position="211"/>
    </location>
</feature>
<dbReference type="InterPro" id="IPR050344">
    <property type="entry name" value="Peptidase_M1_aminopeptidases"/>
</dbReference>
<dbReference type="GO" id="GO:0016020">
    <property type="term" value="C:membrane"/>
    <property type="evidence" value="ECO:0007669"/>
    <property type="project" value="TreeGrafter"/>
</dbReference>
<reference evidence="15 16" key="1">
    <citation type="submission" date="2016-10" db="EMBL/GenBank/DDBJ databases">
        <authorList>
            <person name="de Groot N.N."/>
        </authorList>
    </citation>
    <scope>NUCLEOTIDE SEQUENCE [LARGE SCALE GENOMIC DNA]</scope>
    <source>
        <strain evidence="15 16">DSM 25186</strain>
    </source>
</reference>
<dbReference type="PANTHER" id="PTHR11533:SF174">
    <property type="entry name" value="PUROMYCIN-SENSITIVE AMINOPEPTIDASE-RELATED"/>
    <property type="match status" value="1"/>
</dbReference>
<evidence type="ECO:0000259" key="14">
    <source>
        <dbReference type="Pfam" id="PF17900"/>
    </source>
</evidence>
<proteinExistence type="inferred from homology"/>
<keyword evidence="11" id="KW-0482">Metalloprotease</keyword>
<dbReference type="InterPro" id="IPR045357">
    <property type="entry name" value="Aminopeptidase_N-like_N"/>
</dbReference>
<evidence type="ECO:0000256" key="9">
    <source>
        <dbReference type="ARBA" id="ARBA00022801"/>
    </source>
</evidence>
<evidence type="ECO:0000259" key="13">
    <source>
        <dbReference type="Pfam" id="PF01433"/>
    </source>
</evidence>
<comment type="catalytic activity">
    <reaction evidence="1">
        <text>Release of an N-terminal amino acid, Xaa-|-Yaa- from a peptide, amide or arylamide. Xaa is preferably Ala, but may be most amino acids including Pro (slow action). When a terminal hydrophobic residue is followed by a prolyl residue, the two may be released as an intact Xaa-Pro dipeptide.</text>
        <dbReference type="EC" id="3.4.11.2"/>
    </reaction>
</comment>
<dbReference type="STRING" id="1075417.SAMN05421823_10871"/>
<dbReference type="InterPro" id="IPR042097">
    <property type="entry name" value="Aminopeptidase_N-like_N_sf"/>
</dbReference>
<dbReference type="Pfam" id="PF01433">
    <property type="entry name" value="Peptidase_M1"/>
    <property type="match status" value="1"/>
</dbReference>
<name>A0A1G9MRZ0_9BACT</name>
<dbReference type="Pfam" id="PF17900">
    <property type="entry name" value="Peptidase_M1_N"/>
    <property type="match status" value="1"/>
</dbReference>
<evidence type="ECO:0000256" key="1">
    <source>
        <dbReference type="ARBA" id="ARBA00000098"/>
    </source>
</evidence>
<keyword evidence="9" id="KW-0378">Hydrolase</keyword>
<dbReference type="GO" id="GO:0043171">
    <property type="term" value="P:peptide catabolic process"/>
    <property type="evidence" value="ECO:0007669"/>
    <property type="project" value="TreeGrafter"/>
</dbReference>
<feature type="domain" description="Peptidase M1 membrane alanine aminopeptidase" evidence="13">
    <location>
        <begin position="253"/>
        <end position="453"/>
    </location>
</feature>
<dbReference type="RefSeq" id="WP_089684891.1">
    <property type="nucleotide sequence ID" value="NZ_FNFO01000008.1"/>
</dbReference>
<evidence type="ECO:0000256" key="12">
    <source>
        <dbReference type="SAM" id="SignalP"/>
    </source>
</evidence>
<dbReference type="EC" id="3.4.11.2" evidence="4"/>
<keyword evidence="7" id="KW-0645">Protease</keyword>
<evidence type="ECO:0000256" key="11">
    <source>
        <dbReference type="ARBA" id="ARBA00023049"/>
    </source>
</evidence>
<dbReference type="CDD" id="cd09603">
    <property type="entry name" value="M1_APN_like"/>
    <property type="match status" value="1"/>
</dbReference>
<dbReference type="SUPFAM" id="SSF55486">
    <property type="entry name" value="Metalloproteases ('zincins'), catalytic domain"/>
    <property type="match status" value="1"/>
</dbReference>
<dbReference type="GO" id="GO:0005615">
    <property type="term" value="C:extracellular space"/>
    <property type="evidence" value="ECO:0007669"/>
    <property type="project" value="TreeGrafter"/>
</dbReference>
<dbReference type="SUPFAM" id="SSF63737">
    <property type="entry name" value="Leukotriene A4 hydrolase N-terminal domain"/>
    <property type="match status" value="1"/>
</dbReference>
<evidence type="ECO:0000256" key="6">
    <source>
        <dbReference type="ARBA" id="ARBA00022438"/>
    </source>
</evidence>
<keyword evidence="6" id="KW-0031">Aminopeptidase</keyword>
<dbReference type="GO" id="GO:0042277">
    <property type="term" value="F:peptide binding"/>
    <property type="evidence" value="ECO:0007669"/>
    <property type="project" value="TreeGrafter"/>
</dbReference>
<comment type="similarity">
    <text evidence="3">Belongs to the peptidase M1 family.</text>
</comment>
<dbReference type="Gene3D" id="1.10.390.10">
    <property type="entry name" value="Neutral Protease Domain 2"/>
    <property type="match status" value="1"/>
</dbReference>
<dbReference type="PRINTS" id="PR00756">
    <property type="entry name" value="ALADIPTASE"/>
</dbReference>
<keyword evidence="10" id="KW-0862">Zinc</keyword>
<keyword evidence="12" id="KW-0732">Signal</keyword>
<dbReference type="GO" id="GO:0016285">
    <property type="term" value="F:alanyl aminopeptidase activity"/>
    <property type="evidence" value="ECO:0007669"/>
    <property type="project" value="UniProtKB-EC"/>
</dbReference>